<dbReference type="STRING" id="1529.SAMN04487885_1072"/>
<sequence length="218" mass="25329">MSTREFIEKEKDSFGKVFVDINYAIDNISPFLEKDELSKRKYVIKLPVLDKYIDMLEASETSSNKKKGLFSMFKGDSSISNLESYKSKNIESLNQLVTCSTCKCLNCVAECKFKACSDCRRNSHTNYCDHERFCVTFHDNFTLDLTNNDTGRRNKYKTLATIKDCNLDKRYILIENIVDKDDKFILYYYPTLSGDEFGEIEDVNEFDTIAGIYEQSNY</sequence>
<dbReference type="EMBL" id="FOOE01000007">
    <property type="protein sequence ID" value="SFF69546.1"/>
    <property type="molecule type" value="Genomic_DNA"/>
</dbReference>
<evidence type="ECO:0000313" key="1">
    <source>
        <dbReference type="EMBL" id="SFF69546.1"/>
    </source>
</evidence>
<reference evidence="1 2" key="1">
    <citation type="submission" date="2016-10" db="EMBL/GenBank/DDBJ databases">
        <authorList>
            <person name="de Groot N.N."/>
        </authorList>
    </citation>
    <scope>NUCLEOTIDE SEQUENCE [LARGE SCALE GENOMIC DNA]</scope>
    <source>
        <strain evidence="1 2">NLAE-zl-G419</strain>
    </source>
</reference>
<protein>
    <recommendedName>
        <fullName evidence="3">DUF1292 domain-containing protein</fullName>
    </recommendedName>
</protein>
<gene>
    <name evidence="1" type="ORF">SAMN04487885_1072</name>
</gene>
<dbReference type="AlphaFoldDB" id="A0A1I2KXB8"/>
<evidence type="ECO:0008006" key="3">
    <source>
        <dbReference type="Google" id="ProtNLM"/>
    </source>
</evidence>
<dbReference type="Proteomes" id="UP000182135">
    <property type="component" value="Unassembled WGS sequence"/>
</dbReference>
<dbReference type="OrthoDB" id="1757219at2"/>
<dbReference type="eggNOG" id="ENOG5033W7R">
    <property type="taxonomic scope" value="Bacteria"/>
</dbReference>
<keyword evidence="2" id="KW-1185">Reference proteome</keyword>
<dbReference type="RefSeq" id="WP_027640130.1">
    <property type="nucleotide sequence ID" value="NZ_BAAACD010000007.1"/>
</dbReference>
<organism evidence="1 2">
    <name type="scientific">Clostridium cadaveris</name>
    <dbReference type="NCBI Taxonomy" id="1529"/>
    <lineage>
        <taxon>Bacteria</taxon>
        <taxon>Bacillati</taxon>
        <taxon>Bacillota</taxon>
        <taxon>Clostridia</taxon>
        <taxon>Eubacteriales</taxon>
        <taxon>Clostridiaceae</taxon>
        <taxon>Clostridium</taxon>
    </lineage>
</organism>
<proteinExistence type="predicted"/>
<evidence type="ECO:0000313" key="2">
    <source>
        <dbReference type="Proteomes" id="UP000182135"/>
    </source>
</evidence>
<accession>A0A1I2KXB8</accession>
<dbReference type="GeneID" id="90545696"/>
<name>A0A1I2KXB8_9CLOT</name>